<accession>A0ACC0DC97</accession>
<comment type="caution">
    <text evidence="1">The sequence shown here is derived from an EMBL/GenBank/DDBJ whole genome shotgun (WGS) entry which is preliminary data.</text>
</comment>
<proteinExistence type="predicted"/>
<organism evidence="1 2">
    <name type="scientific">Hypoxylon rubiginosum</name>
    <dbReference type="NCBI Taxonomy" id="110542"/>
    <lineage>
        <taxon>Eukaryota</taxon>
        <taxon>Fungi</taxon>
        <taxon>Dikarya</taxon>
        <taxon>Ascomycota</taxon>
        <taxon>Pezizomycotina</taxon>
        <taxon>Sordariomycetes</taxon>
        <taxon>Xylariomycetidae</taxon>
        <taxon>Xylariales</taxon>
        <taxon>Hypoxylaceae</taxon>
        <taxon>Hypoxylon</taxon>
    </lineage>
</organism>
<name>A0ACC0DC97_9PEZI</name>
<dbReference type="EMBL" id="MU394292">
    <property type="protein sequence ID" value="KAI6090192.1"/>
    <property type="molecule type" value="Genomic_DNA"/>
</dbReference>
<protein>
    <submittedName>
        <fullName evidence="1">Uncharacterized protein</fullName>
    </submittedName>
</protein>
<gene>
    <name evidence="1" type="ORF">F4821DRAFT_38332</name>
</gene>
<reference evidence="1 2" key="1">
    <citation type="journal article" date="2022" name="New Phytol.">
        <title>Ecological generalism drives hyperdiversity of secondary metabolite gene clusters in xylarialean endophytes.</title>
        <authorList>
            <person name="Franco M.E.E."/>
            <person name="Wisecaver J.H."/>
            <person name="Arnold A.E."/>
            <person name="Ju Y.M."/>
            <person name="Slot J.C."/>
            <person name="Ahrendt S."/>
            <person name="Moore L.P."/>
            <person name="Eastman K.E."/>
            <person name="Scott K."/>
            <person name="Konkel Z."/>
            <person name="Mondo S.J."/>
            <person name="Kuo A."/>
            <person name="Hayes R.D."/>
            <person name="Haridas S."/>
            <person name="Andreopoulos B."/>
            <person name="Riley R."/>
            <person name="LaButti K."/>
            <person name="Pangilinan J."/>
            <person name="Lipzen A."/>
            <person name="Amirebrahimi M."/>
            <person name="Yan J."/>
            <person name="Adam C."/>
            <person name="Keymanesh K."/>
            <person name="Ng V."/>
            <person name="Louie K."/>
            <person name="Northen T."/>
            <person name="Drula E."/>
            <person name="Henrissat B."/>
            <person name="Hsieh H.M."/>
            <person name="Youens-Clark K."/>
            <person name="Lutzoni F."/>
            <person name="Miadlikowska J."/>
            <person name="Eastwood D.C."/>
            <person name="Hamelin R.C."/>
            <person name="Grigoriev I.V."/>
            <person name="U'Ren J.M."/>
        </authorList>
    </citation>
    <scope>NUCLEOTIDE SEQUENCE [LARGE SCALE GENOMIC DNA]</scope>
    <source>
        <strain evidence="1 2">ER1909</strain>
    </source>
</reference>
<evidence type="ECO:0000313" key="2">
    <source>
        <dbReference type="Proteomes" id="UP001497680"/>
    </source>
</evidence>
<sequence>MTFCRPAYPGLASSVCVLIGGLTISDALSFPLAQIPSEANIIFFQAPPFTLPCCHSTFIPSGSTRLKISVVCLILSETWLHKLLAMFFTD</sequence>
<dbReference type="Proteomes" id="UP001497680">
    <property type="component" value="Unassembled WGS sequence"/>
</dbReference>
<evidence type="ECO:0000313" key="1">
    <source>
        <dbReference type="EMBL" id="KAI6090192.1"/>
    </source>
</evidence>
<keyword evidence="2" id="KW-1185">Reference proteome</keyword>